<dbReference type="SUPFAM" id="SSF81321">
    <property type="entry name" value="Family A G protein-coupled receptor-like"/>
    <property type="match status" value="1"/>
</dbReference>
<feature type="transmembrane region" description="Helical" evidence="1">
    <location>
        <begin position="45"/>
        <end position="65"/>
    </location>
</feature>
<sequence length="227" mass="25764">MEYFGIVEWYGDQWFAAWNFSLVLNKASVLMFPMKQQKIWSPLNLTLLIIFTLIFPFIINAASLYEPYCIYLHIDEIRCPDYQYGLLMRVLIVNCVSGIAGIILVFVAVKMSQSTSSASVKCERRLLITATASSILLGATYFFYAVGYFVSLEPDNMEAVSTCYNFGDVMFLFQHYGSIALVLVIVPKFRHAFYKFCTFGKWKVGNGLMKGKTITVITSSNIKPTTK</sequence>
<keyword evidence="1" id="KW-1133">Transmembrane helix</keyword>
<feature type="transmembrane region" description="Helical" evidence="1">
    <location>
        <begin position="126"/>
        <end position="149"/>
    </location>
</feature>
<reference evidence="3" key="1">
    <citation type="submission" date="2022-11" db="UniProtKB">
        <authorList>
            <consortium name="WormBaseParasite"/>
        </authorList>
    </citation>
    <scope>IDENTIFICATION</scope>
</reference>
<organism evidence="2 3">
    <name type="scientific">Panagrolaimus superbus</name>
    <dbReference type="NCBI Taxonomy" id="310955"/>
    <lineage>
        <taxon>Eukaryota</taxon>
        <taxon>Metazoa</taxon>
        <taxon>Ecdysozoa</taxon>
        <taxon>Nematoda</taxon>
        <taxon>Chromadorea</taxon>
        <taxon>Rhabditida</taxon>
        <taxon>Tylenchina</taxon>
        <taxon>Panagrolaimomorpha</taxon>
        <taxon>Panagrolaimoidea</taxon>
        <taxon>Panagrolaimidae</taxon>
        <taxon>Panagrolaimus</taxon>
    </lineage>
</organism>
<feature type="transmembrane region" description="Helical" evidence="1">
    <location>
        <begin position="169"/>
        <end position="186"/>
    </location>
</feature>
<dbReference type="Gene3D" id="1.20.1070.10">
    <property type="entry name" value="Rhodopsin 7-helix transmembrane proteins"/>
    <property type="match status" value="1"/>
</dbReference>
<feature type="transmembrane region" description="Helical" evidence="1">
    <location>
        <begin position="15"/>
        <end position="33"/>
    </location>
</feature>
<name>A0A914Z768_9BILA</name>
<dbReference type="Proteomes" id="UP000887577">
    <property type="component" value="Unplaced"/>
</dbReference>
<evidence type="ECO:0000313" key="3">
    <source>
        <dbReference type="WBParaSite" id="PSU_v2.g8539.t1"/>
    </source>
</evidence>
<evidence type="ECO:0000313" key="2">
    <source>
        <dbReference type="Proteomes" id="UP000887577"/>
    </source>
</evidence>
<feature type="transmembrane region" description="Helical" evidence="1">
    <location>
        <begin position="85"/>
        <end position="106"/>
    </location>
</feature>
<dbReference type="AlphaFoldDB" id="A0A914Z768"/>
<keyword evidence="1" id="KW-0812">Transmembrane</keyword>
<dbReference type="WBParaSite" id="PSU_v2.g8539.t1">
    <property type="protein sequence ID" value="PSU_v2.g8539.t1"/>
    <property type="gene ID" value="PSU_v2.g8539"/>
</dbReference>
<accession>A0A914Z768</accession>
<keyword evidence="1" id="KW-0472">Membrane</keyword>
<proteinExistence type="predicted"/>
<evidence type="ECO:0000256" key="1">
    <source>
        <dbReference type="SAM" id="Phobius"/>
    </source>
</evidence>
<protein>
    <submittedName>
        <fullName evidence="3">Serpentine receptor class gamma</fullName>
    </submittedName>
</protein>
<keyword evidence="2" id="KW-1185">Reference proteome</keyword>